<organism evidence="2 3">
    <name type="scientific">Fulvitalea axinellae</name>
    <dbReference type="NCBI Taxonomy" id="1182444"/>
    <lineage>
        <taxon>Bacteria</taxon>
        <taxon>Pseudomonadati</taxon>
        <taxon>Bacteroidota</taxon>
        <taxon>Cytophagia</taxon>
        <taxon>Cytophagales</taxon>
        <taxon>Persicobacteraceae</taxon>
        <taxon>Fulvitalea</taxon>
    </lineage>
</organism>
<name>A0AAU9CCW7_9BACT</name>
<dbReference type="InterPro" id="IPR006626">
    <property type="entry name" value="PbH1"/>
</dbReference>
<evidence type="ECO:0000259" key="1">
    <source>
        <dbReference type="Pfam" id="PF13229"/>
    </source>
</evidence>
<dbReference type="InterPro" id="IPR012334">
    <property type="entry name" value="Pectin_lyas_fold"/>
</dbReference>
<dbReference type="InterPro" id="IPR011050">
    <property type="entry name" value="Pectin_lyase_fold/virulence"/>
</dbReference>
<evidence type="ECO:0000313" key="3">
    <source>
        <dbReference type="Proteomes" id="UP001348817"/>
    </source>
</evidence>
<accession>A0AAU9CCW7</accession>
<dbReference type="Proteomes" id="UP001348817">
    <property type="component" value="Chromosome"/>
</dbReference>
<gene>
    <name evidence="2" type="ORF">FUAX_23910</name>
</gene>
<reference evidence="2 3" key="1">
    <citation type="submission" date="2021-12" db="EMBL/GenBank/DDBJ databases">
        <title>Genome sequencing of bacteria with rrn-lacking chromosome and rrn-plasmid.</title>
        <authorList>
            <person name="Anda M."/>
            <person name="Iwasaki W."/>
        </authorList>
    </citation>
    <scope>NUCLEOTIDE SEQUENCE [LARGE SCALE GENOMIC DNA]</scope>
    <source>
        <strain evidence="2 3">DSM 100852</strain>
    </source>
</reference>
<dbReference type="SMART" id="SM00710">
    <property type="entry name" value="PbH1"/>
    <property type="match status" value="2"/>
</dbReference>
<dbReference type="InterPro" id="IPR039448">
    <property type="entry name" value="Beta_helix"/>
</dbReference>
<dbReference type="RefSeq" id="WP_338391543.1">
    <property type="nucleotide sequence ID" value="NZ_AP025314.1"/>
</dbReference>
<dbReference type="Pfam" id="PF13229">
    <property type="entry name" value="Beta_helix"/>
    <property type="match status" value="1"/>
</dbReference>
<dbReference type="Gene3D" id="2.160.20.10">
    <property type="entry name" value="Single-stranded right-handed beta-helix, Pectin lyase-like"/>
    <property type="match status" value="1"/>
</dbReference>
<dbReference type="PROSITE" id="PS51257">
    <property type="entry name" value="PROKAR_LIPOPROTEIN"/>
    <property type="match status" value="1"/>
</dbReference>
<dbReference type="KEGG" id="fax:FUAX_23910"/>
<evidence type="ECO:0000313" key="2">
    <source>
        <dbReference type="EMBL" id="BDD09959.1"/>
    </source>
</evidence>
<sequence>MKRYIYSLFVCLVFASACKDDSADELPEEEFLEVATEIAEGVTDSKAVFKGKVIAKGKSDVQEVGFSYWVQGNLGTRKSVVATYNESNQTFTAEVTKLSSYTDYAYIAYAEDKETKEEGDILNVKTEVADGVVLPQVKATGLDYLSYSKATLGGQLITDGNSEQTTTFFYLWEKGTVNKEKSLEAEFEEGSDKGIAPVKDLKPGTEYAYTMVSINELGTAVSDTVFFLTNAMVYVDLEATGDGDGSSWENAFTSIKEAVESVPSGVQLWIAEGLYTEKGIPLRKGYDWYGGFTGTETALEQRDWMENKTIVGRSKEDYEADPNSNNYQIISSQFKNKHDRAILDGITFQYAHGGHGGVFNCQIGSPQVSNCTFENNRASASGGAMYVRNSASARFFNCVFKNNFAIHEGGAVRTWTTLENVIFDECVFIGNESDRNKGGALFLKQHVSIRNCVIRENTAQAGRGAGIYVESGACPTFIGNNVIEGNLVGGDIAGPGSNGCQP</sequence>
<dbReference type="EMBL" id="AP025314">
    <property type="protein sequence ID" value="BDD09959.1"/>
    <property type="molecule type" value="Genomic_DNA"/>
</dbReference>
<dbReference type="AlphaFoldDB" id="A0AAU9CCW7"/>
<proteinExistence type="predicted"/>
<protein>
    <recommendedName>
        <fullName evidence="1">Right handed beta helix domain-containing protein</fullName>
    </recommendedName>
</protein>
<keyword evidence="3" id="KW-1185">Reference proteome</keyword>
<feature type="domain" description="Right handed beta helix" evidence="1">
    <location>
        <begin position="367"/>
        <end position="494"/>
    </location>
</feature>
<dbReference type="SUPFAM" id="SSF51126">
    <property type="entry name" value="Pectin lyase-like"/>
    <property type="match status" value="1"/>
</dbReference>